<dbReference type="Pfam" id="PF12399">
    <property type="entry name" value="BCA_ABC_TP_C"/>
    <property type="match status" value="1"/>
</dbReference>
<dbReference type="Pfam" id="PF00005">
    <property type="entry name" value="ABC_tran"/>
    <property type="match status" value="1"/>
</dbReference>
<dbReference type="GO" id="GO:0005304">
    <property type="term" value="F:L-valine transmembrane transporter activity"/>
    <property type="evidence" value="ECO:0007669"/>
    <property type="project" value="TreeGrafter"/>
</dbReference>
<organism evidence="5">
    <name type="scientific">Flexilinea flocculi</name>
    <dbReference type="NCBI Taxonomy" id="1678840"/>
    <lineage>
        <taxon>Bacteria</taxon>
        <taxon>Bacillati</taxon>
        <taxon>Chloroflexota</taxon>
        <taxon>Anaerolineae</taxon>
        <taxon>Anaerolineales</taxon>
        <taxon>Anaerolineaceae</taxon>
        <taxon>Flexilinea</taxon>
    </lineage>
</organism>
<dbReference type="PANTHER" id="PTHR45772">
    <property type="entry name" value="CONSERVED COMPONENT OF ABC TRANSPORTER FOR NATURAL AMINO ACIDS-RELATED"/>
    <property type="match status" value="1"/>
</dbReference>
<dbReference type="STRING" id="1678840.ATC1_13120"/>
<name>A0A0S7BIF5_9CHLR</name>
<dbReference type="GO" id="GO:0015808">
    <property type="term" value="P:L-alanine transport"/>
    <property type="evidence" value="ECO:0007669"/>
    <property type="project" value="TreeGrafter"/>
</dbReference>
<evidence type="ECO:0000256" key="3">
    <source>
        <dbReference type="ARBA" id="ARBA00022840"/>
    </source>
</evidence>
<dbReference type="Proteomes" id="UP000053370">
    <property type="component" value="Unassembled WGS sequence"/>
</dbReference>
<protein>
    <submittedName>
        <fullName evidence="5">ABC-type branched-chain amino acid transport system, ATPase component</fullName>
    </submittedName>
</protein>
<dbReference type="GO" id="GO:1903806">
    <property type="term" value="P:L-isoleucine import across plasma membrane"/>
    <property type="evidence" value="ECO:0007669"/>
    <property type="project" value="TreeGrafter"/>
</dbReference>
<evidence type="ECO:0000313" key="6">
    <source>
        <dbReference type="Proteomes" id="UP000053370"/>
    </source>
</evidence>
<dbReference type="InterPro" id="IPR032823">
    <property type="entry name" value="BCA_ABC_TP_C"/>
</dbReference>
<dbReference type="OrthoDB" id="9805514at2"/>
<proteinExistence type="predicted"/>
<keyword evidence="2" id="KW-0547">Nucleotide-binding</keyword>
<keyword evidence="1" id="KW-0813">Transport</keyword>
<dbReference type="FunFam" id="3.40.50.300:FF:000421">
    <property type="entry name" value="Branched-chain amino acid ABC transporter ATP-binding protein"/>
    <property type="match status" value="1"/>
</dbReference>
<reference evidence="5" key="1">
    <citation type="journal article" date="2015" name="Genome Announc.">
        <title>Draft Genome Sequence of Anaerolineae Strain TC1, a Novel Isolate from a Methanogenic Wastewater Treatment System.</title>
        <authorList>
            <person name="Matsuura N."/>
            <person name="Tourlousse D.M."/>
            <person name="Sun L."/>
            <person name="Toyonaga M."/>
            <person name="Kuroda K."/>
            <person name="Ohashi A."/>
            <person name="Cruz R."/>
            <person name="Yamaguchi T."/>
            <person name="Sekiguchi Y."/>
        </authorList>
    </citation>
    <scope>NUCLEOTIDE SEQUENCE [LARGE SCALE GENOMIC DNA]</scope>
    <source>
        <strain evidence="5">TC1</strain>
    </source>
</reference>
<dbReference type="GO" id="GO:0005886">
    <property type="term" value="C:plasma membrane"/>
    <property type="evidence" value="ECO:0007669"/>
    <property type="project" value="TreeGrafter"/>
</dbReference>
<dbReference type="EMBL" id="DF968181">
    <property type="protein sequence ID" value="GAP40154.1"/>
    <property type="molecule type" value="Genomic_DNA"/>
</dbReference>
<dbReference type="SMART" id="SM00382">
    <property type="entry name" value="AAA"/>
    <property type="match status" value="1"/>
</dbReference>
<keyword evidence="3" id="KW-0067">ATP-binding</keyword>
<dbReference type="InterPro" id="IPR027417">
    <property type="entry name" value="P-loop_NTPase"/>
</dbReference>
<dbReference type="GO" id="GO:1903805">
    <property type="term" value="P:L-valine import across plasma membrane"/>
    <property type="evidence" value="ECO:0007669"/>
    <property type="project" value="TreeGrafter"/>
</dbReference>
<dbReference type="GO" id="GO:0016887">
    <property type="term" value="F:ATP hydrolysis activity"/>
    <property type="evidence" value="ECO:0007669"/>
    <property type="project" value="InterPro"/>
</dbReference>
<dbReference type="PROSITE" id="PS50893">
    <property type="entry name" value="ABC_TRANSPORTER_2"/>
    <property type="match status" value="1"/>
</dbReference>
<dbReference type="InterPro" id="IPR003439">
    <property type="entry name" value="ABC_transporter-like_ATP-bd"/>
</dbReference>
<dbReference type="RefSeq" id="WP_062279207.1">
    <property type="nucleotide sequence ID" value="NZ_DF968181.1"/>
</dbReference>
<evidence type="ECO:0000256" key="2">
    <source>
        <dbReference type="ARBA" id="ARBA00022741"/>
    </source>
</evidence>
<gene>
    <name evidence="5" type="ORF">ATC1_13120</name>
</gene>
<dbReference type="SUPFAM" id="SSF52540">
    <property type="entry name" value="P-loop containing nucleoside triphosphate hydrolases"/>
    <property type="match status" value="1"/>
</dbReference>
<dbReference type="PANTHER" id="PTHR45772:SF7">
    <property type="entry name" value="AMINO ACID ABC TRANSPORTER ATP-BINDING PROTEIN"/>
    <property type="match status" value="1"/>
</dbReference>
<dbReference type="GO" id="GO:0042941">
    <property type="term" value="P:D-alanine transmembrane transport"/>
    <property type="evidence" value="ECO:0007669"/>
    <property type="project" value="TreeGrafter"/>
</dbReference>
<evidence type="ECO:0000313" key="5">
    <source>
        <dbReference type="EMBL" id="GAP40154.1"/>
    </source>
</evidence>
<feature type="domain" description="ABC transporter" evidence="4">
    <location>
        <begin position="4"/>
        <end position="252"/>
    </location>
</feature>
<dbReference type="GO" id="GO:0015192">
    <property type="term" value="F:L-phenylalanine transmembrane transporter activity"/>
    <property type="evidence" value="ECO:0007669"/>
    <property type="project" value="TreeGrafter"/>
</dbReference>
<dbReference type="GO" id="GO:0005524">
    <property type="term" value="F:ATP binding"/>
    <property type="evidence" value="ECO:0007669"/>
    <property type="project" value="UniProtKB-KW"/>
</dbReference>
<keyword evidence="6" id="KW-1185">Reference proteome</keyword>
<dbReference type="InterPro" id="IPR003593">
    <property type="entry name" value="AAA+_ATPase"/>
</dbReference>
<accession>A0A0S7BIF5</accession>
<dbReference type="CDD" id="cd03219">
    <property type="entry name" value="ABC_Mj1267_LivG_branched"/>
    <property type="match status" value="1"/>
</dbReference>
<dbReference type="PATRIC" id="fig|1678840.3.peg.1343"/>
<sequence length="261" mass="29000">MSILEIKNLSIEFGGLKAVDDFNLSLEEGEIIAIIGPNGAGKTTIFNMLTGIYAPTKGSIELNGESLLGLKPYQFAQKGIARTFQNIRLFAASTVIDNVKMAYTHQCKESFFECIFRTPKMVEEERKIDERAMDLLKAFDLESKADILAKNLPYGAQRRLEIVRALMLEPKILLLDEPVAGMITTELDDMAKMVRELRDKLGLTVILIEHHMNFVMPIADRIKVLNFGETIAEGSADEVQNNPDVIAAYLGGGYKNVITNA</sequence>
<dbReference type="InterPro" id="IPR051120">
    <property type="entry name" value="ABC_AA/LPS_Transport"/>
</dbReference>
<dbReference type="AlphaFoldDB" id="A0A0S7BIF5"/>
<evidence type="ECO:0000256" key="1">
    <source>
        <dbReference type="ARBA" id="ARBA00022448"/>
    </source>
</evidence>
<dbReference type="Gene3D" id="3.40.50.300">
    <property type="entry name" value="P-loop containing nucleotide triphosphate hydrolases"/>
    <property type="match status" value="1"/>
</dbReference>
<evidence type="ECO:0000259" key="4">
    <source>
        <dbReference type="PROSITE" id="PS50893"/>
    </source>
</evidence>
<dbReference type="GO" id="GO:0015188">
    <property type="term" value="F:L-isoleucine transmembrane transporter activity"/>
    <property type="evidence" value="ECO:0007669"/>
    <property type="project" value="TreeGrafter"/>
</dbReference>